<keyword evidence="3" id="KW-1185">Reference proteome</keyword>
<dbReference type="Proteomes" id="UP000249688">
    <property type="component" value="Unassembled WGS sequence"/>
</dbReference>
<comment type="caution">
    <text evidence="2">The sequence shown here is derived from an EMBL/GenBank/DDBJ whole genome shotgun (WGS) entry which is preliminary data.</text>
</comment>
<organism evidence="2 3">
    <name type="scientific">Humitalea rosea</name>
    <dbReference type="NCBI Taxonomy" id="990373"/>
    <lineage>
        <taxon>Bacteria</taxon>
        <taxon>Pseudomonadati</taxon>
        <taxon>Pseudomonadota</taxon>
        <taxon>Alphaproteobacteria</taxon>
        <taxon>Acetobacterales</taxon>
        <taxon>Roseomonadaceae</taxon>
        <taxon>Humitalea</taxon>
    </lineage>
</organism>
<evidence type="ECO:0000313" key="3">
    <source>
        <dbReference type="Proteomes" id="UP000249688"/>
    </source>
</evidence>
<dbReference type="AlphaFoldDB" id="A0A2W7HY03"/>
<evidence type="ECO:0000313" key="2">
    <source>
        <dbReference type="EMBL" id="PZW37025.1"/>
    </source>
</evidence>
<reference evidence="2 3" key="1">
    <citation type="submission" date="2018-06" db="EMBL/GenBank/DDBJ databases">
        <title>Genomic Encyclopedia of Archaeal and Bacterial Type Strains, Phase II (KMG-II): from individual species to whole genera.</title>
        <authorList>
            <person name="Goeker M."/>
        </authorList>
    </citation>
    <scope>NUCLEOTIDE SEQUENCE [LARGE SCALE GENOMIC DNA]</scope>
    <source>
        <strain evidence="2 3">DSM 24525</strain>
    </source>
</reference>
<dbReference type="Pfam" id="PF13701">
    <property type="entry name" value="DDE_Tnp_1_4"/>
    <property type="match status" value="1"/>
</dbReference>
<dbReference type="EMBL" id="QKYU01000047">
    <property type="protein sequence ID" value="PZW37025.1"/>
    <property type="molecule type" value="Genomic_DNA"/>
</dbReference>
<proteinExistence type="predicted"/>
<gene>
    <name evidence="2" type="ORF">C8P66_14716</name>
</gene>
<sequence length="74" mass="7989">MVARIEATTKGLDIRFVVTSSAQGSAEWVYDSLYCARGQAENLIKLHKTQLASDRTSCRWPTSAASSCTPPPTG</sequence>
<feature type="domain" description="Transposase DDE" evidence="1">
    <location>
        <begin position="2"/>
        <end position="59"/>
    </location>
</feature>
<name>A0A2W7HY03_9PROT</name>
<accession>A0A2W7HY03</accession>
<evidence type="ECO:0000259" key="1">
    <source>
        <dbReference type="Pfam" id="PF13701"/>
    </source>
</evidence>
<protein>
    <submittedName>
        <fullName evidence="2">DDE family transposase</fullName>
    </submittedName>
</protein>
<dbReference type="InterPro" id="IPR025668">
    <property type="entry name" value="Tnp_DDE_dom"/>
</dbReference>